<organism evidence="2 3">
    <name type="scientific">Lapidilactobacillus gannanensis</name>
    <dbReference type="NCBI Taxonomy" id="2486002"/>
    <lineage>
        <taxon>Bacteria</taxon>
        <taxon>Bacillati</taxon>
        <taxon>Bacillota</taxon>
        <taxon>Bacilli</taxon>
        <taxon>Lactobacillales</taxon>
        <taxon>Lactobacillaceae</taxon>
        <taxon>Lapidilactobacillus</taxon>
    </lineage>
</organism>
<evidence type="ECO:0000313" key="2">
    <source>
        <dbReference type="EMBL" id="MFD1411434.1"/>
    </source>
</evidence>
<gene>
    <name evidence="2" type="ORF">ACFQ4R_07535</name>
</gene>
<reference evidence="3" key="1">
    <citation type="journal article" date="2019" name="Int. J. Syst. Evol. Microbiol.">
        <title>The Global Catalogue of Microorganisms (GCM) 10K type strain sequencing project: providing services to taxonomists for standard genome sequencing and annotation.</title>
        <authorList>
            <consortium name="The Broad Institute Genomics Platform"/>
            <consortium name="The Broad Institute Genome Sequencing Center for Infectious Disease"/>
            <person name="Wu L."/>
            <person name="Ma J."/>
        </authorList>
    </citation>
    <scope>NUCLEOTIDE SEQUENCE [LARGE SCALE GENOMIC DNA]</scope>
    <source>
        <strain evidence="3">CCM 8937</strain>
    </source>
</reference>
<evidence type="ECO:0008006" key="4">
    <source>
        <dbReference type="Google" id="ProtNLM"/>
    </source>
</evidence>
<dbReference type="RefSeq" id="WP_379880703.1">
    <property type="nucleotide sequence ID" value="NZ_JBHTOH010000074.1"/>
</dbReference>
<dbReference type="Proteomes" id="UP001597191">
    <property type="component" value="Unassembled WGS sequence"/>
</dbReference>
<keyword evidence="3" id="KW-1185">Reference proteome</keyword>
<dbReference type="EMBL" id="JBHTOH010000074">
    <property type="protein sequence ID" value="MFD1411434.1"/>
    <property type="molecule type" value="Genomic_DNA"/>
</dbReference>
<name>A0ABW4BMJ6_9LACO</name>
<feature type="non-terminal residue" evidence="2">
    <location>
        <position position="1"/>
    </location>
</feature>
<protein>
    <recommendedName>
        <fullName evidence="4">Transposase</fullName>
    </recommendedName>
</protein>
<evidence type="ECO:0000256" key="1">
    <source>
        <dbReference type="SAM" id="MobiDB-lite"/>
    </source>
</evidence>
<proteinExistence type="predicted"/>
<comment type="caution">
    <text evidence="2">The sequence shown here is derived from an EMBL/GenBank/DDBJ whole genome shotgun (WGS) entry which is preliminary data.</text>
</comment>
<accession>A0ABW4BMJ6</accession>
<sequence>AGQSTTGSVSPALRSIKSKVDRPSSKRSGGRRVVRCEIILGALALRISLAFEIFVEKLKSMATPFHNPPAATELSSILPKTNFRFNPLIASAK</sequence>
<evidence type="ECO:0000313" key="3">
    <source>
        <dbReference type="Proteomes" id="UP001597191"/>
    </source>
</evidence>
<feature type="region of interest" description="Disordered" evidence="1">
    <location>
        <begin position="1"/>
        <end position="30"/>
    </location>
</feature>